<dbReference type="PROSITE" id="PS51186">
    <property type="entry name" value="GNAT"/>
    <property type="match status" value="1"/>
</dbReference>
<dbReference type="EMBL" id="FOXH01000008">
    <property type="protein sequence ID" value="SFQ00609.1"/>
    <property type="molecule type" value="Genomic_DNA"/>
</dbReference>
<dbReference type="OrthoDB" id="9788916at2"/>
<dbReference type="RefSeq" id="WP_092017969.1">
    <property type="nucleotide sequence ID" value="NZ_FOXH01000008.1"/>
</dbReference>
<dbReference type="InterPro" id="IPR000182">
    <property type="entry name" value="GNAT_dom"/>
</dbReference>
<dbReference type="STRING" id="1079859.SAMN04515674_108128"/>
<dbReference type="InterPro" id="IPR051531">
    <property type="entry name" value="N-acetyltransferase"/>
</dbReference>
<dbReference type="Pfam" id="PF13302">
    <property type="entry name" value="Acetyltransf_3"/>
    <property type="match status" value="1"/>
</dbReference>
<evidence type="ECO:0000313" key="3">
    <source>
        <dbReference type="Proteomes" id="UP000199306"/>
    </source>
</evidence>
<accession>A0A1I5UZF6</accession>
<evidence type="ECO:0000259" key="1">
    <source>
        <dbReference type="PROSITE" id="PS51186"/>
    </source>
</evidence>
<dbReference type="SUPFAM" id="SSF55729">
    <property type="entry name" value="Acyl-CoA N-acyltransferases (Nat)"/>
    <property type="match status" value="1"/>
</dbReference>
<keyword evidence="3" id="KW-1185">Reference proteome</keyword>
<dbReference type="Gene3D" id="3.40.630.30">
    <property type="match status" value="1"/>
</dbReference>
<dbReference type="GO" id="GO:0016747">
    <property type="term" value="F:acyltransferase activity, transferring groups other than amino-acyl groups"/>
    <property type="evidence" value="ECO:0007669"/>
    <property type="project" value="InterPro"/>
</dbReference>
<gene>
    <name evidence="2" type="ORF">SAMN04515674_108128</name>
</gene>
<proteinExistence type="predicted"/>
<name>A0A1I5UZF6_9BACT</name>
<dbReference type="AlphaFoldDB" id="A0A1I5UZF6"/>
<dbReference type="PANTHER" id="PTHR43792:SF1">
    <property type="entry name" value="N-ACETYLTRANSFERASE DOMAIN-CONTAINING PROTEIN"/>
    <property type="match status" value="1"/>
</dbReference>
<dbReference type="Proteomes" id="UP000199306">
    <property type="component" value="Unassembled WGS sequence"/>
</dbReference>
<organism evidence="2 3">
    <name type="scientific">Pseudarcicella hirudinis</name>
    <dbReference type="NCBI Taxonomy" id="1079859"/>
    <lineage>
        <taxon>Bacteria</taxon>
        <taxon>Pseudomonadati</taxon>
        <taxon>Bacteroidota</taxon>
        <taxon>Cytophagia</taxon>
        <taxon>Cytophagales</taxon>
        <taxon>Flectobacillaceae</taxon>
        <taxon>Pseudarcicella</taxon>
    </lineage>
</organism>
<sequence>MMQTKRLVLTKISEKDADKYYIMSCDENVMRFITGKALNRQESDEMLLKIVEKSNLHPLFGTYMVEDKESGELIGGARFTYEEKDQIEIGFRLLEKHWGKGYAGEIALKLIEFGKEIEPDFDIIAYVESRNAGSIRVLEKSGLKKIETLPEGNRIRYKYSLYKA</sequence>
<evidence type="ECO:0000313" key="2">
    <source>
        <dbReference type="EMBL" id="SFQ00609.1"/>
    </source>
</evidence>
<feature type="domain" description="N-acetyltransferase" evidence="1">
    <location>
        <begin position="7"/>
        <end position="162"/>
    </location>
</feature>
<dbReference type="PANTHER" id="PTHR43792">
    <property type="entry name" value="GNAT FAMILY, PUTATIVE (AFU_ORTHOLOGUE AFUA_3G00765)-RELATED-RELATED"/>
    <property type="match status" value="1"/>
</dbReference>
<reference evidence="2 3" key="1">
    <citation type="submission" date="2016-10" db="EMBL/GenBank/DDBJ databases">
        <authorList>
            <person name="de Groot N.N."/>
        </authorList>
    </citation>
    <scope>NUCLEOTIDE SEQUENCE [LARGE SCALE GENOMIC DNA]</scope>
    <source>
        <strain evidence="3">E92,LMG 26720,CCM 7988</strain>
    </source>
</reference>
<keyword evidence="2" id="KW-0808">Transferase</keyword>
<dbReference type="InterPro" id="IPR016181">
    <property type="entry name" value="Acyl_CoA_acyltransferase"/>
</dbReference>
<protein>
    <submittedName>
        <fullName evidence="2">Protein N-acetyltransferase, RimJ/RimL family</fullName>
    </submittedName>
</protein>